<keyword evidence="2" id="KW-1185">Reference proteome</keyword>
<protein>
    <submittedName>
        <fullName evidence="1">EXLDI protein</fullName>
    </submittedName>
</protein>
<reference evidence="1 2" key="1">
    <citation type="journal article" date="2016" name="Appl. Environ. Microbiol.">
        <title>Function and Phylogeny of Bacterial Butyryl Coenzyme A:Acetate Transferases and Their Diversity in the Proximal Colon of Swine.</title>
        <authorList>
            <person name="Trachsel J."/>
            <person name="Bayles D.O."/>
            <person name="Looft T."/>
            <person name="Levine U.Y."/>
            <person name="Allen H.K."/>
        </authorList>
    </citation>
    <scope>NUCLEOTIDE SEQUENCE [LARGE SCALE GENOMIC DNA]</scope>
    <source>
        <strain evidence="1 2">35-6-1</strain>
    </source>
</reference>
<evidence type="ECO:0000313" key="2">
    <source>
        <dbReference type="Proteomes" id="UP000187166"/>
    </source>
</evidence>
<organism evidence="1 2">
    <name type="scientific">Peptoniphilus porci</name>
    <dbReference type="NCBI Taxonomy" id="2652280"/>
    <lineage>
        <taxon>Bacteria</taxon>
        <taxon>Bacillati</taxon>
        <taxon>Bacillota</taxon>
        <taxon>Tissierellia</taxon>
        <taxon>Tissierellales</taxon>
        <taxon>Peptoniphilaceae</taxon>
        <taxon>Peptoniphilus</taxon>
    </lineage>
</organism>
<dbReference type="NCBIfam" id="TIGR04342">
    <property type="entry name" value="EXLDI"/>
    <property type="match status" value="1"/>
</dbReference>
<evidence type="ECO:0000313" key="1">
    <source>
        <dbReference type="EMBL" id="OLR64182.1"/>
    </source>
</evidence>
<proteinExistence type="predicted"/>
<comment type="caution">
    <text evidence="1">The sequence shown here is derived from an EMBL/GenBank/DDBJ whole genome shotgun (WGS) entry which is preliminary data.</text>
</comment>
<dbReference type="InterPro" id="IPR027580">
    <property type="entry name" value="EXLDI"/>
</dbReference>
<dbReference type="EMBL" id="MJIH01000001">
    <property type="protein sequence ID" value="OLR64182.1"/>
    <property type="molecule type" value="Genomic_DNA"/>
</dbReference>
<dbReference type="AlphaFoldDB" id="A0A1U7LXN1"/>
<gene>
    <name evidence="1" type="ORF">BIV18_00785</name>
</gene>
<sequence>MKYEDIRLNVSNDTISDYKAFKGIKLYSEMFKAEDGKKLINKRVFVTPKRNYVYYERTDINWNYWSDKTKYDSSFDLSDKNHNIIFEVTSELDDFSKYLDEEVIKKIIMKEKREEIVEVLDI</sequence>
<name>A0A1U7LXN1_9FIRM</name>
<dbReference type="Proteomes" id="UP000187166">
    <property type="component" value="Unassembled WGS sequence"/>
</dbReference>
<accession>A0A1U7LXN1</accession>